<dbReference type="AlphaFoldDB" id="A0A0P1A981"/>
<dbReference type="GeneID" id="36399518"/>
<dbReference type="EMBL" id="CCYD01000261">
    <property type="protein sequence ID" value="CEG36997.1"/>
    <property type="molecule type" value="Genomic_DNA"/>
</dbReference>
<evidence type="ECO:0000256" key="1">
    <source>
        <dbReference type="SAM" id="MobiDB-lite"/>
    </source>
</evidence>
<dbReference type="OrthoDB" id="113091at2759"/>
<evidence type="ECO:0000313" key="3">
    <source>
        <dbReference type="Proteomes" id="UP000054928"/>
    </source>
</evidence>
<name>A0A0P1A981_PLAHL</name>
<evidence type="ECO:0000313" key="2">
    <source>
        <dbReference type="EMBL" id="CEG36997.1"/>
    </source>
</evidence>
<reference evidence="3" key="1">
    <citation type="submission" date="2014-09" db="EMBL/GenBank/DDBJ databases">
        <authorList>
            <person name="Sharma Rahul"/>
            <person name="Thines Marco"/>
        </authorList>
    </citation>
    <scope>NUCLEOTIDE SEQUENCE [LARGE SCALE GENOMIC DNA]</scope>
</reference>
<proteinExistence type="predicted"/>
<feature type="compositionally biased region" description="Basic and acidic residues" evidence="1">
    <location>
        <begin position="790"/>
        <end position="800"/>
    </location>
</feature>
<dbReference type="SMART" id="SM00015">
    <property type="entry name" value="IQ"/>
    <property type="match status" value="1"/>
</dbReference>
<organism evidence="2 3">
    <name type="scientific">Plasmopara halstedii</name>
    <name type="common">Downy mildew of sunflower</name>
    <dbReference type="NCBI Taxonomy" id="4781"/>
    <lineage>
        <taxon>Eukaryota</taxon>
        <taxon>Sar</taxon>
        <taxon>Stramenopiles</taxon>
        <taxon>Oomycota</taxon>
        <taxon>Peronosporomycetes</taxon>
        <taxon>Peronosporales</taxon>
        <taxon>Peronosporaceae</taxon>
        <taxon>Plasmopara</taxon>
    </lineage>
</organism>
<dbReference type="OMA" id="CHAHCEP"/>
<feature type="region of interest" description="Disordered" evidence="1">
    <location>
        <begin position="717"/>
        <end position="800"/>
    </location>
</feature>
<dbReference type="InterPro" id="IPR000048">
    <property type="entry name" value="IQ_motif_EF-hand-BS"/>
</dbReference>
<sequence>MIDQNDKDESERRLLEQELASELDELTADDVWLDDGNFNDTIVDDKFDHNETISTSWKLLLESLERNDCEFYKPCHENLHELRASYLDATIDEKTQHEQKVNERDTDRLVVQTRCNAPAVPHQTINEIESHDTLRSEIDVLKKERDDDLQVTSNAICENLTHFVSDEPVRISPRSILDSDQDLQTLPTDISSLAISEEERNALDQVKQAKLKAIAMQHEIRITRRLTAQARVETEHAETAKLLLCFEEEFQSQEKNAAMLRQEAHERSQLALEEIRCRRVAAAEREVEERVLMTLADKDSQRFAFEIVCVRREECLMKAEDQAEKHRIWISQQRQKIVAQNCFALVLIALVNFHTRRQKAREQENKRELRECVEMRAEEARARRVSVEKRLLYEQQERDRNRIGMTAEDLLSKDIETCIRYEEEERCRQLTRCKSMQMEEIQSRAGWAFIAHLRLQQQQNENHARFFMNQEELRTRIAWNYQIEAKRQECERSLLAISSALQRLGRVLKRHQVEAFYTEWKMWLEHEITWNRVRMEVAEKAAEKIQTWYQLYRCKGQENMAVLCLEEEIDNEPHVACEDDEEEIVEQKVYETAEAHGAALCVQSAFRGFHVRRKYAHALALAIDFGTNDDELVMDGVDIENFLQLPPELTDGWEDPVLPVIIQEQYSSKTKHFDGNCSHDIDNKVRLLPRSDVDIPLKEPHLAATLWNKMKRVKQYQQQSRLERQRQRDPIYRVSKLLQRKPPTSSSVQNGNNQSSSSAKEVQKTTNFISWSVTTSSKKKPKVKLPSLVERLRKQTMAER</sequence>
<feature type="compositionally biased region" description="Low complexity" evidence="1">
    <location>
        <begin position="745"/>
        <end position="758"/>
    </location>
</feature>
<dbReference type="PROSITE" id="PS50096">
    <property type="entry name" value="IQ"/>
    <property type="match status" value="1"/>
</dbReference>
<dbReference type="RefSeq" id="XP_024573366.1">
    <property type="nucleotide sequence ID" value="XM_024722274.1"/>
</dbReference>
<keyword evidence="3" id="KW-1185">Reference proteome</keyword>
<feature type="compositionally biased region" description="Basic and acidic residues" evidence="1">
    <location>
        <begin position="721"/>
        <end position="731"/>
    </location>
</feature>
<protein>
    <submittedName>
        <fullName evidence="2">IQ motif, EF-hand binding site</fullName>
    </submittedName>
</protein>
<dbReference type="Proteomes" id="UP000054928">
    <property type="component" value="Unassembled WGS sequence"/>
</dbReference>
<accession>A0A0P1A981</accession>